<name>A0A0W8IPE6_KOCRO</name>
<feature type="region of interest" description="Disordered" evidence="2">
    <location>
        <begin position="288"/>
        <end position="316"/>
    </location>
</feature>
<dbReference type="Pfam" id="PF13692">
    <property type="entry name" value="Glyco_trans_1_4"/>
    <property type="match status" value="1"/>
</dbReference>
<dbReference type="OrthoDB" id="9765330at2"/>
<organism evidence="3 4">
    <name type="scientific">Kocuria rosea subsp. polaris</name>
    <dbReference type="NCBI Taxonomy" id="136273"/>
    <lineage>
        <taxon>Bacteria</taxon>
        <taxon>Bacillati</taxon>
        <taxon>Actinomycetota</taxon>
        <taxon>Actinomycetes</taxon>
        <taxon>Micrococcales</taxon>
        <taxon>Micrococcaceae</taxon>
        <taxon>Kocuria</taxon>
    </lineage>
</organism>
<evidence type="ECO:0000313" key="3">
    <source>
        <dbReference type="EMBL" id="KUG61702.1"/>
    </source>
</evidence>
<evidence type="ECO:0000256" key="2">
    <source>
        <dbReference type="SAM" id="MobiDB-lite"/>
    </source>
</evidence>
<dbReference type="RefSeq" id="WP_058873118.1">
    <property type="nucleotide sequence ID" value="NZ_LQBK01000004.1"/>
</dbReference>
<evidence type="ECO:0000256" key="1">
    <source>
        <dbReference type="ARBA" id="ARBA00022679"/>
    </source>
</evidence>
<evidence type="ECO:0000313" key="4">
    <source>
        <dbReference type="Proteomes" id="UP000053512"/>
    </source>
</evidence>
<feature type="compositionally biased region" description="Basic and acidic residues" evidence="2">
    <location>
        <begin position="403"/>
        <end position="417"/>
    </location>
</feature>
<dbReference type="GO" id="GO:0016757">
    <property type="term" value="F:glycosyltransferase activity"/>
    <property type="evidence" value="ECO:0007669"/>
    <property type="project" value="TreeGrafter"/>
</dbReference>
<dbReference type="SUPFAM" id="SSF53756">
    <property type="entry name" value="UDP-Glycosyltransferase/glycogen phosphorylase"/>
    <property type="match status" value="1"/>
</dbReference>
<dbReference type="Gene3D" id="3.40.50.2000">
    <property type="entry name" value="Glycogen Phosphorylase B"/>
    <property type="match status" value="1"/>
</dbReference>
<dbReference type="EMBL" id="LQBK01000004">
    <property type="protein sequence ID" value="KUG61702.1"/>
    <property type="molecule type" value="Genomic_DNA"/>
</dbReference>
<dbReference type="Proteomes" id="UP000053512">
    <property type="component" value="Unassembled WGS sequence"/>
</dbReference>
<feature type="region of interest" description="Disordered" evidence="2">
    <location>
        <begin position="364"/>
        <end position="417"/>
    </location>
</feature>
<feature type="compositionally biased region" description="Low complexity" evidence="2">
    <location>
        <begin position="301"/>
        <end position="316"/>
    </location>
</feature>
<dbReference type="AlphaFoldDB" id="A0A0W8IPE6"/>
<keyword evidence="1" id="KW-0808">Transferase</keyword>
<comment type="caution">
    <text evidence="3">The sequence shown here is derived from an EMBL/GenBank/DDBJ whole genome shotgun (WGS) entry which is preliminary data.</text>
</comment>
<reference evidence="4" key="1">
    <citation type="submission" date="2015-12" db="EMBL/GenBank/DDBJ databases">
        <authorList>
            <person name="Nair G.R."/>
            <person name="Kaur G."/>
            <person name="Mayilraj S."/>
        </authorList>
    </citation>
    <scope>NUCLEOTIDE SEQUENCE [LARGE SCALE GENOMIC DNA]</scope>
    <source>
        <strain evidence="4">CD08_4</strain>
    </source>
</reference>
<sequence length="417" mass="42999">MSTVRAGLDVVVPDDGGRPTGGSLYDRRLVAALGALGRPARLVPVAGDWPAPDGAARSRLRRALGGPSPGRAVVLDGLVGCAAPETVEDAVRSGVPVHLLVHLPLPAETGLDPAAAAELARREAAALAAATGVLVPSAWAARDLGRRYGAAGVAVAEPGAERGPVAAGSSPPRLLCLASLTPRKNQRLLLRALAPLAGLDWTLDLVGPEGDPRHVHELDAAARQLPDPGRVRRHGPLRGAALARQWARTDLLLLPSTAETYGMVVTEALAHGVPAVVAAGTGAVEALDGAPPHRPAGGAGPTTAPAAGARAGAALDPADPSAWTEVLRDWLTDPALRRQWRAAALARRERLRRWEDTARDVLAAIARPPDPSEPPGTTPATSTPPPMTTTADDHVSTAATGCDADHDTTTERTRRPR</sequence>
<accession>A0A0W8IPE6</accession>
<dbReference type="PANTHER" id="PTHR46401">
    <property type="entry name" value="GLYCOSYLTRANSFERASE WBBK-RELATED"/>
    <property type="match status" value="1"/>
</dbReference>
<proteinExistence type="predicted"/>
<dbReference type="GO" id="GO:0009103">
    <property type="term" value="P:lipopolysaccharide biosynthetic process"/>
    <property type="evidence" value="ECO:0007669"/>
    <property type="project" value="TreeGrafter"/>
</dbReference>
<dbReference type="PANTHER" id="PTHR46401:SF2">
    <property type="entry name" value="GLYCOSYLTRANSFERASE WBBK-RELATED"/>
    <property type="match status" value="1"/>
</dbReference>
<gene>
    <name evidence="3" type="ORF">AVL61_02015</name>
</gene>
<feature type="compositionally biased region" description="Pro residues" evidence="2">
    <location>
        <begin position="368"/>
        <end position="387"/>
    </location>
</feature>
<protein>
    <submittedName>
        <fullName evidence="3">Uncharacterized protein</fullName>
    </submittedName>
</protein>